<gene>
    <name evidence="1" type="ORF">Hypma_012350</name>
</gene>
<dbReference type="Proteomes" id="UP000076154">
    <property type="component" value="Unassembled WGS sequence"/>
</dbReference>
<evidence type="ECO:0000313" key="1">
    <source>
        <dbReference type="EMBL" id="RDB30177.1"/>
    </source>
</evidence>
<dbReference type="OrthoDB" id="2837160at2759"/>
<sequence length="167" mass="18473">MASDTAPQIHIALYSSPHAHQYHWAIAVAPTRDLSAPARTYQIRMRGGPWEDGRDIGKLDDVPTFLCCIPLPPLLSDLATAEELIASQPVEQGTTVLLKEQWSCSQWLLRTVEELIAAGCLPDAFHTRHRLWKEMLSTDIIKLGDEATRDASAGSLSNGVRVLSFKQ</sequence>
<dbReference type="InParanoid" id="A0A369KBD2"/>
<name>A0A369KBD2_HYPMA</name>
<keyword evidence="2" id="KW-1185">Reference proteome</keyword>
<accession>A0A369KBD2</accession>
<reference evidence="1" key="1">
    <citation type="submission" date="2018-04" db="EMBL/GenBank/DDBJ databases">
        <title>Whole genome sequencing of Hypsizygus marmoreus.</title>
        <authorList>
            <person name="Choi I.-G."/>
            <person name="Min B."/>
            <person name="Kim J.-G."/>
            <person name="Kim S."/>
            <person name="Oh Y.-L."/>
            <person name="Kong W.-S."/>
            <person name="Park H."/>
            <person name="Jeong J."/>
            <person name="Song E.-S."/>
        </authorList>
    </citation>
    <scope>NUCLEOTIDE SEQUENCE [LARGE SCALE GENOMIC DNA]</scope>
    <source>
        <strain evidence="1">51987-8</strain>
    </source>
</reference>
<organism evidence="1 2">
    <name type="scientific">Hypsizygus marmoreus</name>
    <name type="common">White beech mushroom</name>
    <name type="synonym">Agaricus marmoreus</name>
    <dbReference type="NCBI Taxonomy" id="39966"/>
    <lineage>
        <taxon>Eukaryota</taxon>
        <taxon>Fungi</taxon>
        <taxon>Dikarya</taxon>
        <taxon>Basidiomycota</taxon>
        <taxon>Agaricomycotina</taxon>
        <taxon>Agaricomycetes</taxon>
        <taxon>Agaricomycetidae</taxon>
        <taxon>Agaricales</taxon>
        <taxon>Tricholomatineae</taxon>
        <taxon>Lyophyllaceae</taxon>
        <taxon>Hypsizygus</taxon>
    </lineage>
</organism>
<protein>
    <submittedName>
        <fullName evidence="1">Uncharacterized protein</fullName>
    </submittedName>
</protein>
<dbReference type="EMBL" id="LUEZ02000007">
    <property type="protein sequence ID" value="RDB30177.1"/>
    <property type="molecule type" value="Genomic_DNA"/>
</dbReference>
<dbReference type="AlphaFoldDB" id="A0A369KBD2"/>
<proteinExistence type="predicted"/>
<comment type="caution">
    <text evidence="1">The sequence shown here is derived from an EMBL/GenBank/DDBJ whole genome shotgun (WGS) entry which is preliminary data.</text>
</comment>
<evidence type="ECO:0000313" key="2">
    <source>
        <dbReference type="Proteomes" id="UP000076154"/>
    </source>
</evidence>